<keyword evidence="2" id="KW-1185">Reference proteome</keyword>
<dbReference type="PANTHER" id="PTHR14209:SF10">
    <property type="entry name" value="SGNH HYDROLASE-TYPE ESTERASE DOMAIN-CONTAINING PROTEIN"/>
    <property type="match status" value="1"/>
</dbReference>
<sequence>MPVYCVEIDVRDGDEVHLSSEGSNAVVEEILKVLKEAGWNPSLHWKFLSTEFGECSCPTFFVAPHPTGLGPHVPLPEYIKKMLKIVLHLKSLSDKTRVIYLSPPPMNDEIF</sequence>
<dbReference type="Gramene" id="RZC54381">
    <property type="protein sequence ID" value="RZC54381"/>
    <property type="gene ID" value="C5167_013228"/>
</dbReference>
<dbReference type="EMBL" id="CM010717">
    <property type="protein sequence ID" value="RZC54381.1"/>
    <property type="molecule type" value="Genomic_DNA"/>
</dbReference>
<dbReference type="PANTHER" id="PTHR14209">
    <property type="entry name" value="ISOAMYL ACETATE-HYDROLYZING ESTERASE 1"/>
    <property type="match status" value="1"/>
</dbReference>
<feature type="non-terminal residue" evidence="1">
    <location>
        <position position="111"/>
    </location>
</feature>
<dbReference type="Proteomes" id="UP000316621">
    <property type="component" value="Chromosome 3"/>
</dbReference>
<accession>A0A4Y7J353</accession>
<reference evidence="1 2" key="1">
    <citation type="journal article" date="2018" name="Science">
        <title>The opium poppy genome and morphinan production.</title>
        <authorList>
            <person name="Guo L."/>
            <person name="Winzer T."/>
            <person name="Yang X."/>
            <person name="Li Y."/>
            <person name="Ning Z."/>
            <person name="He Z."/>
            <person name="Teodor R."/>
            <person name="Lu Y."/>
            <person name="Bowser T.A."/>
            <person name="Graham I.A."/>
            <person name="Ye K."/>
        </authorList>
    </citation>
    <scope>NUCLEOTIDE SEQUENCE [LARGE SCALE GENOMIC DNA]</scope>
    <source>
        <strain evidence="2">cv. HN1</strain>
        <tissue evidence="1">Leaves</tissue>
    </source>
</reference>
<evidence type="ECO:0000313" key="1">
    <source>
        <dbReference type="EMBL" id="RZC54381.1"/>
    </source>
</evidence>
<proteinExistence type="predicted"/>
<evidence type="ECO:0000313" key="2">
    <source>
        <dbReference type="Proteomes" id="UP000316621"/>
    </source>
</evidence>
<name>A0A4Y7J353_PAPSO</name>
<dbReference type="STRING" id="3469.A0A4Y7J353"/>
<dbReference type="AlphaFoldDB" id="A0A4Y7J353"/>
<organism evidence="1 2">
    <name type="scientific">Papaver somniferum</name>
    <name type="common">Opium poppy</name>
    <dbReference type="NCBI Taxonomy" id="3469"/>
    <lineage>
        <taxon>Eukaryota</taxon>
        <taxon>Viridiplantae</taxon>
        <taxon>Streptophyta</taxon>
        <taxon>Embryophyta</taxon>
        <taxon>Tracheophyta</taxon>
        <taxon>Spermatophyta</taxon>
        <taxon>Magnoliopsida</taxon>
        <taxon>Ranunculales</taxon>
        <taxon>Papaveraceae</taxon>
        <taxon>Papaveroideae</taxon>
        <taxon>Papaver</taxon>
    </lineage>
</organism>
<dbReference type="InterPro" id="IPR045136">
    <property type="entry name" value="Iah1-like"/>
</dbReference>
<gene>
    <name evidence="1" type="ORF">C5167_013228</name>
</gene>
<protein>
    <submittedName>
        <fullName evidence="1">Uncharacterized protein</fullName>
    </submittedName>
</protein>